<dbReference type="InterPro" id="IPR000715">
    <property type="entry name" value="Glycosyl_transferase_4"/>
</dbReference>
<keyword evidence="4 9" id="KW-0812">Transmembrane</keyword>
<feature type="binding site" evidence="7">
    <location>
        <position position="234"/>
    </location>
    <ligand>
        <name>Mg(2+)</name>
        <dbReference type="ChEBI" id="CHEBI:18420"/>
    </ligand>
</feature>
<keyword evidence="2" id="KW-1003">Cell membrane</keyword>
<organism evidence="10 11">
    <name type="scientific">Egicoccus halophilus</name>
    <dbReference type="NCBI Taxonomy" id="1670830"/>
    <lineage>
        <taxon>Bacteria</taxon>
        <taxon>Bacillati</taxon>
        <taxon>Actinomycetota</taxon>
        <taxon>Nitriliruptoria</taxon>
        <taxon>Egicoccales</taxon>
        <taxon>Egicoccaceae</taxon>
        <taxon>Egicoccus</taxon>
    </lineage>
</organism>
<keyword evidence="5 9" id="KW-1133">Transmembrane helix</keyword>
<dbReference type="OrthoDB" id="9783652at2"/>
<feature type="transmembrane region" description="Helical" evidence="9">
    <location>
        <begin position="263"/>
        <end position="288"/>
    </location>
</feature>
<evidence type="ECO:0000256" key="9">
    <source>
        <dbReference type="SAM" id="Phobius"/>
    </source>
</evidence>
<reference evidence="10" key="2">
    <citation type="submission" date="2020-09" db="EMBL/GenBank/DDBJ databases">
        <authorList>
            <person name="Sun Q."/>
            <person name="Zhou Y."/>
        </authorList>
    </citation>
    <scope>NUCLEOTIDE SEQUENCE</scope>
    <source>
        <strain evidence="10">CGMCC 1.14988</strain>
    </source>
</reference>
<feature type="transmembrane region" description="Helical" evidence="9">
    <location>
        <begin position="87"/>
        <end position="106"/>
    </location>
</feature>
<dbReference type="GO" id="GO:0009103">
    <property type="term" value="P:lipopolysaccharide biosynthetic process"/>
    <property type="evidence" value="ECO:0007669"/>
    <property type="project" value="TreeGrafter"/>
</dbReference>
<feature type="transmembrane region" description="Helical" evidence="9">
    <location>
        <begin position="50"/>
        <end position="72"/>
    </location>
</feature>
<dbReference type="GO" id="GO:0016780">
    <property type="term" value="F:phosphotransferase activity, for other substituted phosphate groups"/>
    <property type="evidence" value="ECO:0007669"/>
    <property type="project" value="InterPro"/>
</dbReference>
<feature type="binding site" evidence="7">
    <location>
        <position position="165"/>
    </location>
    <ligand>
        <name>Mg(2+)</name>
        <dbReference type="ChEBI" id="CHEBI:18420"/>
    </ligand>
</feature>
<feature type="transmembrane region" description="Helical" evidence="9">
    <location>
        <begin position="319"/>
        <end position="339"/>
    </location>
</feature>
<dbReference type="PANTHER" id="PTHR22926:SF3">
    <property type="entry name" value="UNDECAPRENYL-PHOSPHATE ALPHA-N-ACETYLGLUCOSAMINYL 1-PHOSPHATE TRANSFERASE"/>
    <property type="match status" value="1"/>
</dbReference>
<dbReference type="CDD" id="cd06853">
    <property type="entry name" value="GT_WecA_like"/>
    <property type="match status" value="1"/>
</dbReference>
<evidence type="ECO:0000313" key="11">
    <source>
        <dbReference type="Proteomes" id="UP000650511"/>
    </source>
</evidence>
<feature type="transmembrane region" description="Helical" evidence="9">
    <location>
        <begin position="204"/>
        <end position="223"/>
    </location>
</feature>
<accession>A0A8J3A5W6</accession>
<dbReference type="AlphaFoldDB" id="A0A8J3A5W6"/>
<evidence type="ECO:0000313" key="10">
    <source>
        <dbReference type="EMBL" id="GGI04025.1"/>
    </source>
</evidence>
<keyword evidence="6 9" id="KW-0472">Membrane</keyword>
<feature type="transmembrane region" description="Helical" evidence="9">
    <location>
        <begin position="173"/>
        <end position="192"/>
    </location>
</feature>
<feature type="transmembrane region" description="Helical" evidence="9">
    <location>
        <begin position="6"/>
        <end position="29"/>
    </location>
</feature>
<comment type="caution">
    <text evidence="10">The sequence shown here is derived from an EMBL/GenBank/DDBJ whole genome shotgun (WGS) entry which is preliminary data.</text>
</comment>
<keyword evidence="7" id="KW-0460">Magnesium</keyword>
<sequence>MDSPLLHHLVVALTAFVVTAGITPVVVRLARRLGALDHPGDGRRVHTRAVPTLGGLAMLAGVLAALAVAWALGGPFAPLFASTSEPVALLVGALVIVLVGVADDLVGLPPTVKLAGQIVAALGVVLFGMQLVYVWVPGVEIVALSSDLGLVVTILALVAMINAVNLIDGLDGLAAGVCVIAALAFFAFSVATEGSGIRETLVPSSATLIAAVVAGIGAGFLVHNWHPARIFMGDTGAMLLGLLLGAAGVSYTARSTSPSNTDFYGSIPLLVPVLVLAIPFLDSAFAVVRRALQRRPLATGDRGHLHHLLIAFGHSHRRAVLVLYYWSALLAFGSVGPTFVPMVRLLPWLLVAAGVGLALTALGTQARGEDTAPEAGTRPGTRDDGAPPAPPRRRTTA</sequence>
<gene>
    <name evidence="10" type="ORF">GCM10011354_06990</name>
</gene>
<proteinExistence type="predicted"/>
<dbReference type="GO" id="GO:0005886">
    <property type="term" value="C:plasma membrane"/>
    <property type="evidence" value="ECO:0007669"/>
    <property type="project" value="UniProtKB-SubCell"/>
</dbReference>
<feature type="transmembrane region" description="Helical" evidence="9">
    <location>
        <begin position="148"/>
        <end position="166"/>
    </location>
</feature>
<dbReference type="InterPro" id="IPR018480">
    <property type="entry name" value="PNAcMuramoyl-5peptid_Trfase_CS"/>
</dbReference>
<evidence type="ECO:0000256" key="4">
    <source>
        <dbReference type="ARBA" id="ARBA00022692"/>
    </source>
</evidence>
<dbReference type="EMBL" id="BMHA01000002">
    <property type="protein sequence ID" value="GGI04025.1"/>
    <property type="molecule type" value="Genomic_DNA"/>
</dbReference>
<feature type="region of interest" description="Disordered" evidence="8">
    <location>
        <begin position="367"/>
        <end position="397"/>
    </location>
</feature>
<keyword evidence="3 10" id="KW-0808">Transferase</keyword>
<dbReference type="PROSITE" id="PS01348">
    <property type="entry name" value="MRAY_2"/>
    <property type="match status" value="1"/>
</dbReference>
<evidence type="ECO:0000256" key="2">
    <source>
        <dbReference type="ARBA" id="ARBA00022475"/>
    </source>
</evidence>
<dbReference type="GO" id="GO:0071555">
    <property type="term" value="P:cell wall organization"/>
    <property type="evidence" value="ECO:0007669"/>
    <property type="project" value="TreeGrafter"/>
</dbReference>
<dbReference type="GO" id="GO:0046872">
    <property type="term" value="F:metal ion binding"/>
    <property type="evidence" value="ECO:0007669"/>
    <property type="project" value="UniProtKB-KW"/>
</dbReference>
<feature type="transmembrane region" description="Helical" evidence="9">
    <location>
        <begin position="230"/>
        <end position="251"/>
    </location>
</feature>
<reference evidence="10" key="1">
    <citation type="journal article" date="2014" name="Int. J. Syst. Evol. Microbiol.">
        <title>Complete genome sequence of Corynebacterium casei LMG S-19264T (=DSM 44701T), isolated from a smear-ripened cheese.</title>
        <authorList>
            <consortium name="US DOE Joint Genome Institute (JGI-PGF)"/>
            <person name="Walter F."/>
            <person name="Albersmeier A."/>
            <person name="Kalinowski J."/>
            <person name="Ruckert C."/>
        </authorList>
    </citation>
    <scope>NUCLEOTIDE SEQUENCE</scope>
    <source>
        <strain evidence="10">CGMCC 1.14988</strain>
    </source>
</reference>
<comment type="cofactor">
    <cofactor evidence="7">
        <name>Mg(2+)</name>
        <dbReference type="ChEBI" id="CHEBI:18420"/>
    </cofactor>
</comment>
<evidence type="ECO:0000256" key="6">
    <source>
        <dbReference type="ARBA" id="ARBA00023136"/>
    </source>
</evidence>
<dbReference type="Pfam" id="PF00953">
    <property type="entry name" value="Glycos_transf_4"/>
    <property type="match status" value="1"/>
</dbReference>
<keyword evidence="7" id="KW-0479">Metal-binding</keyword>
<dbReference type="GO" id="GO:0044038">
    <property type="term" value="P:cell wall macromolecule biosynthetic process"/>
    <property type="evidence" value="ECO:0007669"/>
    <property type="project" value="TreeGrafter"/>
</dbReference>
<dbReference type="PANTHER" id="PTHR22926">
    <property type="entry name" value="PHOSPHO-N-ACETYLMURAMOYL-PENTAPEPTIDE-TRANSFERASE"/>
    <property type="match status" value="1"/>
</dbReference>
<evidence type="ECO:0000256" key="7">
    <source>
        <dbReference type="PIRSR" id="PIRSR600715-1"/>
    </source>
</evidence>
<feature type="transmembrane region" description="Helical" evidence="9">
    <location>
        <begin position="118"/>
        <end position="136"/>
    </location>
</feature>
<comment type="subcellular location">
    <subcellularLocation>
        <location evidence="1">Cell membrane</location>
        <topology evidence="1">Multi-pass membrane protein</topology>
    </subcellularLocation>
</comment>
<evidence type="ECO:0000256" key="5">
    <source>
        <dbReference type="ARBA" id="ARBA00022989"/>
    </source>
</evidence>
<evidence type="ECO:0000256" key="1">
    <source>
        <dbReference type="ARBA" id="ARBA00004651"/>
    </source>
</evidence>
<dbReference type="RefSeq" id="WP_130650813.1">
    <property type="nucleotide sequence ID" value="NZ_BMHA01000002.1"/>
</dbReference>
<keyword evidence="11" id="KW-1185">Reference proteome</keyword>
<evidence type="ECO:0000256" key="3">
    <source>
        <dbReference type="ARBA" id="ARBA00022679"/>
    </source>
</evidence>
<dbReference type="Proteomes" id="UP000650511">
    <property type="component" value="Unassembled WGS sequence"/>
</dbReference>
<protein>
    <submittedName>
        <fullName evidence="10">Undecaprenyl-phosphate alpha-N-acetylglucosaminyl 1-phosphate transferase</fullName>
    </submittedName>
</protein>
<evidence type="ECO:0000256" key="8">
    <source>
        <dbReference type="SAM" id="MobiDB-lite"/>
    </source>
</evidence>
<feature type="transmembrane region" description="Helical" evidence="9">
    <location>
        <begin position="345"/>
        <end position="363"/>
    </location>
</feature>
<name>A0A8J3A5W6_9ACTN</name>